<dbReference type="InterPro" id="IPR023606">
    <property type="entry name" value="CoA-Trfase_III_dom_1_sf"/>
</dbReference>
<dbReference type="PANTHER" id="PTHR48228:SF7">
    <property type="entry name" value="FATTY ACYL-COA TRANSFERASE RV3272-RELATED"/>
    <property type="match status" value="1"/>
</dbReference>
<evidence type="ECO:0000313" key="1">
    <source>
        <dbReference type="EMBL" id="QJR02291.1"/>
    </source>
</evidence>
<dbReference type="PANTHER" id="PTHR48228">
    <property type="entry name" value="SUCCINYL-COA--D-CITRAMALATE COA-TRANSFERASE"/>
    <property type="match status" value="1"/>
</dbReference>
<dbReference type="EMBL" id="CP053021">
    <property type="protein sequence ID" value="QJR02291.1"/>
    <property type="molecule type" value="Genomic_DNA"/>
</dbReference>
<dbReference type="Proteomes" id="UP000502611">
    <property type="component" value="Chromosome"/>
</dbReference>
<gene>
    <name evidence="1" type="ORF">HH800_08905</name>
</gene>
<reference evidence="1 2" key="1">
    <citation type="submission" date="2020-04" db="EMBL/GenBank/DDBJ databases">
        <title>The Whole Genome Analysis of High salt-tolerant Sphingobium yanoikuyae YC-XJ2 with Aryl organophosphorus flame retardants (aryl-OPFRs)-degrading capacity and characteristics of Related phosphotriesterase.</title>
        <authorList>
            <person name="Li X."/>
        </authorList>
    </citation>
    <scope>NUCLEOTIDE SEQUENCE [LARGE SCALE GENOMIC DNA]</scope>
    <source>
        <strain evidence="1 2">YC-XJ2</strain>
    </source>
</reference>
<protein>
    <submittedName>
        <fullName evidence="1">CoA transferase</fullName>
    </submittedName>
</protein>
<dbReference type="AlphaFoldDB" id="A0A6M4G560"/>
<dbReference type="GO" id="GO:0016740">
    <property type="term" value="F:transferase activity"/>
    <property type="evidence" value="ECO:0007669"/>
    <property type="project" value="UniProtKB-KW"/>
</dbReference>
<dbReference type="InterPro" id="IPR003673">
    <property type="entry name" value="CoA-Trfase_fam_III"/>
</dbReference>
<dbReference type="Pfam" id="PF02515">
    <property type="entry name" value="CoA_transf_3"/>
    <property type="match status" value="1"/>
</dbReference>
<proteinExistence type="predicted"/>
<dbReference type="RefSeq" id="WP_169860790.1">
    <property type="nucleotide sequence ID" value="NZ_CP053021.1"/>
</dbReference>
<dbReference type="SUPFAM" id="SSF89796">
    <property type="entry name" value="CoA-transferase family III (CaiB/BaiF)"/>
    <property type="match status" value="1"/>
</dbReference>
<evidence type="ECO:0000313" key="2">
    <source>
        <dbReference type="Proteomes" id="UP000502611"/>
    </source>
</evidence>
<sequence length="334" mass="34364">MNAARRAAVLLAERIETATAAFGRRVSLDPQAVLDRSGDIDLGEPGLVSPNGYCRMLAAVDGWVALNLARPSDLELVPAWIGAEIDDDPWQAARNHAAVTTAAQLIETGLLLGLPVARVGEVGKGSLSPALVTIGAGGSPKAAPVVLDLSSLWAGPLCGAILAEMGAPVTRIEDPARADPTRVTTPHHFERLNWRKRERTFSFGTEAGRARLLALASAADVLITNARPRAFESLGLAPARLFAANPALIWVAITGHGWTGKGGSRVAFGDDAAAAGGLVDWVEGGPQFIGDALADPLTGMAAALATIRAMQMGGGILVDAAMAQVAAGAVDMVA</sequence>
<accession>A0A6M4G560</accession>
<dbReference type="Gene3D" id="3.40.50.10540">
    <property type="entry name" value="Crotonobetainyl-coa:carnitine coa-transferase, domain 1"/>
    <property type="match status" value="1"/>
</dbReference>
<dbReference type="InterPro" id="IPR050509">
    <property type="entry name" value="CoA-transferase_III"/>
</dbReference>
<keyword evidence="1" id="KW-0808">Transferase</keyword>
<organism evidence="1 2">
    <name type="scientific">Sphingobium yanoikuyae</name>
    <name type="common">Sphingomonas yanoikuyae</name>
    <dbReference type="NCBI Taxonomy" id="13690"/>
    <lineage>
        <taxon>Bacteria</taxon>
        <taxon>Pseudomonadati</taxon>
        <taxon>Pseudomonadota</taxon>
        <taxon>Alphaproteobacteria</taxon>
        <taxon>Sphingomonadales</taxon>
        <taxon>Sphingomonadaceae</taxon>
        <taxon>Sphingobium</taxon>
    </lineage>
</organism>
<name>A0A6M4G560_SPHYA</name>